<protein>
    <submittedName>
        <fullName evidence="2">Cupin-like domain-containing protein</fullName>
    </submittedName>
</protein>
<dbReference type="InterPro" id="IPR014710">
    <property type="entry name" value="RmlC-like_jellyroll"/>
</dbReference>
<dbReference type="EMBL" id="CP084931">
    <property type="protein sequence ID" value="USI74751.1"/>
    <property type="molecule type" value="Genomic_DNA"/>
</dbReference>
<dbReference type="PROSITE" id="PS51184">
    <property type="entry name" value="JMJC"/>
    <property type="match status" value="1"/>
</dbReference>
<sequence length="332" mass="36039">MAALIEARDGAGLDAAGFDAIAAACRPVVLRGLVRHWPLVAAAETPHGLAAYVDRYDSGGMVEAFVGDPAIAGRYFYGDTLDGFNFERQRMTLREAVAALAAPRTPGVPSLYIGSLPIDAYLPGLAEQVRVPPRPGLTGGRLWIGHESLVSTHHDMLDNLACVVAGRRRFTLYPPELIGDLYVGPLDRTMAGQPVSLAASAPPGDPRYPRFAAVADQALVAELEPGDALYMPKLWWHQVEGLAPFNALLNFWWDGFAAGGDPPFASVLLAMISIAERPPGERAAWRALFDHYVFRPDRHPLEHLPAADHGVLGPLRQTYGRLRAQVMRMLRG</sequence>
<feature type="domain" description="JmjC" evidence="1">
    <location>
        <begin position="111"/>
        <end position="268"/>
    </location>
</feature>
<dbReference type="Pfam" id="PF13621">
    <property type="entry name" value="Cupin_8"/>
    <property type="match status" value="1"/>
</dbReference>
<dbReference type="PANTHER" id="PTHR12461">
    <property type="entry name" value="HYPOXIA-INDUCIBLE FACTOR 1 ALPHA INHIBITOR-RELATED"/>
    <property type="match status" value="1"/>
</dbReference>
<evidence type="ECO:0000259" key="1">
    <source>
        <dbReference type="PROSITE" id="PS51184"/>
    </source>
</evidence>
<reference evidence="2" key="1">
    <citation type="journal article" date="2022" name="Toxins">
        <title>Genomic Analysis of Sphingopyxis sp. USTB-05 for Biodegrading Cyanobacterial Hepatotoxins.</title>
        <authorList>
            <person name="Liu C."/>
            <person name="Xu Q."/>
            <person name="Zhao Z."/>
            <person name="Zhang H."/>
            <person name="Liu X."/>
            <person name="Yin C."/>
            <person name="Liu Y."/>
            <person name="Yan H."/>
        </authorList>
    </citation>
    <scope>NUCLEOTIDE SEQUENCE</scope>
    <source>
        <strain evidence="2">NBD5</strain>
    </source>
</reference>
<evidence type="ECO:0000313" key="2">
    <source>
        <dbReference type="EMBL" id="USI74751.1"/>
    </source>
</evidence>
<dbReference type="PANTHER" id="PTHR12461:SF105">
    <property type="entry name" value="HYPOXIA-INDUCIBLE FACTOR 1-ALPHA INHIBITOR"/>
    <property type="match status" value="1"/>
</dbReference>
<keyword evidence="3" id="KW-1185">Reference proteome</keyword>
<dbReference type="RefSeq" id="WP_252168565.1">
    <property type="nucleotide sequence ID" value="NZ_CP084931.1"/>
</dbReference>
<dbReference type="Proteomes" id="UP001056937">
    <property type="component" value="Chromosome 2"/>
</dbReference>
<name>A0ABY4XDI4_9SPHN</name>
<accession>A0ABY4XDI4</accession>
<dbReference type="SMART" id="SM00558">
    <property type="entry name" value="JmjC"/>
    <property type="match status" value="1"/>
</dbReference>
<gene>
    <name evidence="2" type="ORF">LHA26_18550</name>
</gene>
<dbReference type="InterPro" id="IPR041667">
    <property type="entry name" value="Cupin_8"/>
</dbReference>
<organism evidence="2 3">
    <name type="scientific">Sphingomonas morindae</name>
    <dbReference type="NCBI Taxonomy" id="1541170"/>
    <lineage>
        <taxon>Bacteria</taxon>
        <taxon>Pseudomonadati</taxon>
        <taxon>Pseudomonadota</taxon>
        <taxon>Alphaproteobacteria</taxon>
        <taxon>Sphingomonadales</taxon>
        <taxon>Sphingomonadaceae</taxon>
        <taxon>Sphingomonas</taxon>
    </lineage>
</organism>
<dbReference type="SUPFAM" id="SSF51197">
    <property type="entry name" value="Clavaminate synthase-like"/>
    <property type="match status" value="1"/>
</dbReference>
<dbReference type="InterPro" id="IPR003347">
    <property type="entry name" value="JmjC_dom"/>
</dbReference>
<evidence type="ECO:0000313" key="3">
    <source>
        <dbReference type="Proteomes" id="UP001056937"/>
    </source>
</evidence>
<proteinExistence type="predicted"/>
<dbReference type="Gene3D" id="2.60.120.10">
    <property type="entry name" value="Jelly Rolls"/>
    <property type="match status" value="1"/>
</dbReference>